<gene>
    <name evidence="1" type="ORF">ACFOSH_13415</name>
</gene>
<dbReference type="EMBL" id="JBHRWK010000017">
    <property type="protein sequence ID" value="MFC3450431.1"/>
    <property type="molecule type" value="Genomic_DNA"/>
</dbReference>
<sequence length="66" mass="7039">MEDAGGPELVNDGLGTAPSKRLARYCASYSKTSDGPLVIADLGIDALRARCPHLDSWLTHLDARLS</sequence>
<keyword evidence="2" id="KW-1185">Reference proteome</keyword>
<evidence type="ECO:0000313" key="1">
    <source>
        <dbReference type="EMBL" id="MFC3450431.1"/>
    </source>
</evidence>
<name>A0ABV7NUH4_9PSEU</name>
<dbReference type="InterPro" id="IPR025455">
    <property type="entry name" value="DUF4276"/>
</dbReference>
<protein>
    <submittedName>
        <fullName evidence="1">DUF4276 family protein</fullName>
    </submittedName>
</protein>
<dbReference type="Proteomes" id="UP001595645">
    <property type="component" value="Unassembled WGS sequence"/>
</dbReference>
<dbReference type="RefSeq" id="WP_378239131.1">
    <property type="nucleotide sequence ID" value="NZ_JBHRWK010000017.1"/>
</dbReference>
<accession>A0ABV7NUH4</accession>
<reference evidence="2" key="1">
    <citation type="journal article" date="2019" name="Int. J. Syst. Evol. Microbiol.">
        <title>The Global Catalogue of Microorganisms (GCM) 10K type strain sequencing project: providing services to taxonomists for standard genome sequencing and annotation.</title>
        <authorList>
            <consortium name="The Broad Institute Genomics Platform"/>
            <consortium name="The Broad Institute Genome Sequencing Center for Infectious Disease"/>
            <person name="Wu L."/>
            <person name="Ma J."/>
        </authorList>
    </citation>
    <scope>NUCLEOTIDE SEQUENCE [LARGE SCALE GENOMIC DNA]</scope>
    <source>
        <strain evidence="2">CGMCC 4.7676</strain>
    </source>
</reference>
<comment type="caution">
    <text evidence="1">The sequence shown here is derived from an EMBL/GenBank/DDBJ whole genome shotgun (WGS) entry which is preliminary data.</text>
</comment>
<dbReference type="Pfam" id="PF14103">
    <property type="entry name" value="DUF4276"/>
    <property type="match status" value="1"/>
</dbReference>
<proteinExistence type="predicted"/>
<evidence type="ECO:0000313" key="2">
    <source>
        <dbReference type="Proteomes" id="UP001595645"/>
    </source>
</evidence>
<organism evidence="1 2">
    <name type="scientific">Amycolatopsis speibonae</name>
    <dbReference type="NCBI Taxonomy" id="1450224"/>
    <lineage>
        <taxon>Bacteria</taxon>
        <taxon>Bacillati</taxon>
        <taxon>Actinomycetota</taxon>
        <taxon>Actinomycetes</taxon>
        <taxon>Pseudonocardiales</taxon>
        <taxon>Pseudonocardiaceae</taxon>
        <taxon>Amycolatopsis</taxon>
    </lineage>
</organism>